<dbReference type="AlphaFoldDB" id="A0AAD9UEM7"/>
<gene>
    <name evidence="2" type="ORF">NP493_194g05011</name>
</gene>
<dbReference type="Proteomes" id="UP001209878">
    <property type="component" value="Unassembled WGS sequence"/>
</dbReference>
<evidence type="ECO:0000256" key="1">
    <source>
        <dbReference type="SAM" id="MobiDB-lite"/>
    </source>
</evidence>
<evidence type="ECO:0000313" key="3">
    <source>
        <dbReference type="Proteomes" id="UP001209878"/>
    </source>
</evidence>
<proteinExistence type="predicted"/>
<feature type="region of interest" description="Disordered" evidence="1">
    <location>
        <begin position="1"/>
        <end position="65"/>
    </location>
</feature>
<dbReference type="EMBL" id="JAODUO010000194">
    <property type="protein sequence ID" value="KAK2186632.1"/>
    <property type="molecule type" value="Genomic_DNA"/>
</dbReference>
<accession>A0AAD9UEM7</accession>
<comment type="caution">
    <text evidence="2">The sequence shown here is derived from an EMBL/GenBank/DDBJ whole genome shotgun (WGS) entry which is preliminary data.</text>
</comment>
<feature type="compositionally biased region" description="Basic and acidic residues" evidence="1">
    <location>
        <begin position="16"/>
        <end position="28"/>
    </location>
</feature>
<keyword evidence="3" id="KW-1185">Reference proteome</keyword>
<name>A0AAD9UEM7_RIDPI</name>
<feature type="compositionally biased region" description="Polar residues" evidence="1">
    <location>
        <begin position="32"/>
        <end position="46"/>
    </location>
</feature>
<protein>
    <submittedName>
        <fullName evidence="2">Uncharacterized protein</fullName>
    </submittedName>
</protein>
<evidence type="ECO:0000313" key="2">
    <source>
        <dbReference type="EMBL" id="KAK2186632.1"/>
    </source>
</evidence>
<sequence>MEGLKSFSIDALLSKDTSRDHPTRDSRPPSRGSMSSDDQRGSRSPSPGQRTPTPGHRPPTPGCHVRERDVASRHVTVRCPAPVPSTLAALPAMIPYLDAGPRLPGVAVMPGSAFHTQGCAQQAFKIAQVQHIQNLQLDWFARTGMYMPRVIEFDGNGPMY</sequence>
<organism evidence="2 3">
    <name type="scientific">Ridgeia piscesae</name>
    <name type="common">Tubeworm</name>
    <dbReference type="NCBI Taxonomy" id="27915"/>
    <lineage>
        <taxon>Eukaryota</taxon>
        <taxon>Metazoa</taxon>
        <taxon>Spiralia</taxon>
        <taxon>Lophotrochozoa</taxon>
        <taxon>Annelida</taxon>
        <taxon>Polychaeta</taxon>
        <taxon>Sedentaria</taxon>
        <taxon>Canalipalpata</taxon>
        <taxon>Sabellida</taxon>
        <taxon>Siboglinidae</taxon>
        <taxon>Ridgeia</taxon>
    </lineage>
</organism>
<reference evidence="2" key="1">
    <citation type="journal article" date="2023" name="Mol. Biol. Evol.">
        <title>Third-Generation Sequencing Reveals the Adaptive Role of the Epigenome in Three Deep-Sea Polychaetes.</title>
        <authorList>
            <person name="Perez M."/>
            <person name="Aroh O."/>
            <person name="Sun Y."/>
            <person name="Lan Y."/>
            <person name="Juniper S.K."/>
            <person name="Young C.R."/>
            <person name="Angers B."/>
            <person name="Qian P.Y."/>
        </authorList>
    </citation>
    <scope>NUCLEOTIDE SEQUENCE</scope>
    <source>
        <strain evidence="2">R07B-5</strain>
    </source>
</reference>